<sequence length="54" mass="6214">MGRPLEIIMKLIMSFGALMGHCKQILMIMMVATDNKVSQQKIFTFMKFFGTRAK</sequence>
<protein>
    <submittedName>
        <fullName evidence="1">Uncharacterized protein</fullName>
    </submittedName>
</protein>
<gene>
    <name evidence="1" type="ORF">PHJA_000307000</name>
</gene>
<reference evidence="1" key="1">
    <citation type="submission" date="2020-07" db="EMBL/GenBank/DDBJ databases">
        <title>Ethylene signaling mediates host invasion by parasitic plants.</title>
        <authorList>
            <person name="Yoshida S."/>
        </authorList>
    </citation>
    <scope>NUCLEOTIDE SEQUENCE</scope>
    <source>
        <strain evidence="1">Okayama</strain>
    </source>
</reference>
<name>A0A830B3D6_9LAMI</name>
<dbReference type="Proteomes" id="UP000653305">
    <property type="component" value="Unassembled WGS sequence"/>
</dbReference>
<dbReference type="AlphaFoldDB" id="A0A830B3D6"/>
<proteinExistence type="predicted"/>
<accession>A0A830B3D6</accession>
<organism evidence="1 2">
    <name type="scientific">Phtheirospermum japonicum</name>
    <dbReference type="NCBI Taxonomy" id="374723"/>
    <lineage>
        <taxon>Eukaryota</taxon>
        <taxon>Viridiplantae</taxon>
        <taxon>Streptophyta</taxon>
        <taxon>Embryophyta</taxon>
        <taxon>Tracheophyta</taxon>
        <taxon>Spermatophyta</taxon>
        <taxon>Magnoliopsida</taxon>
        <taxon>eudicotyledons</taxon>
        <taxon>Gunneridae</taxon>
        <taxon>Pentapetalae</taxon>
        <taxon>asterids</taxon>
        <taxon>lamiids</taxon>
        <taxon>Lamiales</taxon>
        <taxon>Orobanchaceae</taxon>
        <taxon>Orobanchaceae incertae sedis</taxon>
        <taxon>Phtheirospermum</taxon>
    </lineage>
</organism>
<dbReference type="EMBL" id="BMAC01000031">
    <property type="protein sequence ID" value="GFP81637.1"/>
    <property type="molecule type" value="Genomic_DNA"/>
</dbReference>
<evidence type="ECO:0000313" key="2">
    <source>
        <dbReference type="Proteomes" id="UP000653305"/>
    </source>
</evidence>
<keyword evidence="2" id="KW-1185">Reference proteome</keyword>
<evidence type="ECO:0000313" key="1">
    <source>
        <dbReference type="EMBL" id="GFP81637.1"/>
    </source>
</evidence>
<comment type="caution">
    <text evidence="1">The sequence shown here is derived from an EMBL/GenBank/DDBJ whole genome shotgun (WGS) entry which is preliminary data.</text>
</comment>